<comment type="similarity">
    <text evidence="1">Belongs to the bleomycin resistance protein family.</text>
</comment>
<keyword evidence="6" id="KW-1185">Reference proteome</keyword>
<evidence type="ECO:0000313" key="6">
    <source>
        <dbReference type="Proteomes" id="UP000243494"/>
    </source>
</evidence>
<reference evidence="5 6" key="1">
    <citation type="journal article" date="2017" name="Genome Announc.">
        <title>Draft Genome Sequence of Romboutsia maritimum sp. nov. Strain CCRI-22766(T), Isolated from Coastal Estuarine Mud.</title>
        <authorList>
            <person name="Maheux A.F."/>
            <person name="Boudreau D.K."/>
            <person name="Berube E."/>
            <person name="Boissinot M."/>
            <person name="Raymond F."/>
            <person name="Brodeur S."/>
            <person name="Corbeil J."/>
            <person name="Brightwell G."/>
            <person name="Broda D."/>
            <person name="Omar R.F."/>
            <person name="Bergeron M.G."/>
        </authorList>
    </citation>
    <scope>NUCLEOTIDE SEQUENCE [LARGE SCALE GENOMIC DNA]</scope>
    <source>
        <strain evidence="5 6">CCRI-22766</strain>
    </source>
</reference>
<dbReference type="InterPro" id="IPR029068">
    <property type="entry name" value="Glyas_Bleomycin-R_OHBP_Dase"/>
</dbReference>
<evidence type="ECO:0000256" key="2">
    <source>
        <dbReference type="ARBA" id="ARBA00021572"/>
    </source>
</evidence>
<dbReference type="OrthoDB" id="9795618at2"/>
<proteinExistence type="inferred from homology"/>
<dbReference type="Proteomes" id="UP000243494">
    <property type="component" value="Unassembled WGS sequence"/>
</dbReference>
<comment type="caution">
    <text evidence="5">The sequence shown here is derived from an EMBL/GenBank/DDBJ whole genome shotgun (WGS) entry which is preliminary data.</text>
</comment>
<dbReference type="Pfam" id="PF00903">
    <property type="entry name" value="Glyoxalase"/>
    <property type="match status" value="1"/>
</dbReference>
<evidence type="ECO:0000313" key="5">
    <source>
        <dbReference type="EMBL" id="RDY22640.1"/>
    </source>
</evidence>
<keyword evidence="3" id="KW-0046">Antibiotic resistance</keyword>
<dbReference type="CDD" id="cd08349">
    <property type="entry name" value="BLMA_like"/>
    <property type="match status" value="1"/>
</dbReference>
<name>A0A371IQ79_9FIRM</name>
<feature type="domain" description="VOC" evidence="4">
    <location>
        <begin position="2"/>
        <end position="130"/>
    </location>
</feature>
<evidence type="ECO:0000256" key="1">
    <source>
        <dbReference type="ARBA" id="ARBA00011051"/>
    </source>
</evidence>
<dbReference type="Gene3D" id="3.10.180.10">
    <property type="entry name" value="2,3-Dihydroxybiphenyl 1,2-Dioxygenase, domain 1"/>
    <property type="match status" value="1"/>
</dbReference>
<evidence type="ECO:0000256" key="3">
    <source>
        <dbReference type="ARBA" id="ARBA00023251"/>
    </source>
</evidence>
<gene>
    <name evidence="5" type="ORF">CHF27_012255</name>
</gene>
<dbReference type="InterPro" id="IPR000335">
    <property type="entry name" value="Bleomycin-R"/>
</dbReference>
<dbReference type="AlphaFoldDB" id="A0A371IQ79"/>
<dbReference type="SUPFAM" id="SSF54593">
    <property type="entry name" value="Glyoxalase/Bleomycin resistance protein/Dihydroxybiphenyl dioxygenase"/>
    <property type="match status" value="1"/>
</dbReference>
<protein>
    <recommendedName>
        <fullName evidence="2">Bleomycin resistance protein</fullName>
    </recommendedName>
</protein>
<accession>A0A371IQ79</accession>
<organism evidence="5 6">
    <name type="scientific">Romboutsia maritimum</name>
    <dbReference type="NCBI Taxonomy" id="2020948"/>
    <lineage>
        <taxon>Bacteria</taxon>
        <taxon>Bacillati</taxon>
        <taxon>Bacillota</taxon>
        <taxon>Clostridia</taxon>
        <taxon>Peptostreptococcales</taxon>
        <taxon>Peptostreptococcaceae</taxon>
        <taxon>Romboutsia</taxon>
    </lineage>
</organism>
<sequence length="130" mass="15510">MRFNKLIPELTVFNIEETRNFYLNILGFKLEYDRGEDNFIFVSFENSQFMFEQLHDDGWNIGKMEYPLGRGINFSIEVKDIDSLYDKVTSYNVTPFRKLMSSDYKVGDKIIEQKEFLIQDPNGYLLRFTD</sequence>
<dbReference type="InterPro" id="IPR037523">
    <property type="entry name" value="VOC_core"/>
</dbReference>
<dbReference type="InterPro" id="IPR004360">
    <property type="entry name" value="Glyas_Fos-R_dOase_dom"/>
</dbReference>
<dbReference type="EMBL" id="NOJZ02000033">
    <property type="protein sequence ID" value="RDY22640.1"/>
    <property type="molecule type" value="Genomic_DNA"/>
</dbReference>
<dbReference type="GO" id="GO:0046677">
    <property type="term" value="P:response to antibiotic"/>
    <property type="evidence" value="ECO:0007669"/>
    <property type="project" value="UniProtKB-KW"/>
</dbReference>
<dbReference type="PROSITE" id="PS51819">
    <property type="entry name" value="VOC"/>
    <property type="match status" value="1"/>
</dbReference>
<evidence type="ECO:0000259" key="4">
    <source>
        <dbReference type="PROSITE" id="PS51819"/>
    </source>
</evidence>
<dbReference type="RefSeq" id="WP_095405261.1">
    <property type="nucleotide sequence ID" value="NZ_NOJZ02000033.1"/>
</dbReference>